<dbReference type="PANTHER" id="PTHR11439">
    <property type="entry name" value="GAG-POL-RELATED RETROTRANSPOSON"/>
    <property type="match status" value="1"/>
</dbReference>
<dbReference type="PANTHER" id="PTHR11439:SF517">
    <property type="entry name" value="CYSTEINE-RICH RLK (RECEPTOR-LIKE PROTEIN KINASE) 8"/>
    <property type="match status" value="1"/>
</dbReference>
<sequence length="259" mass="30489">MDTVRMILSIAAHNKWKISQLNVKSTFLQGEIEEDVYVAQPPGFKVIGKEHYVYKLHKTFYGLKQAPRAWFSKIEAHFMMNGFKNSDNEQTLFTKRSETRSIIIVSLYVDYLIYTGDDNEMMMKFKESMVKVFDMLDFGNMKYFLGIEVKQTQAGIFICQIKYAEEILKKFDMDDCNSVLCPMLLRTTFDKDVEGRLIDETYYKQIVGNLMYLTNTRLDMIFSVSILSRFMSRPTELHFQLAKRVLRYLKGTTDYGIYY</sequence>
<feature type="domain" description="Reverse transcriptase Ty1/copia-type" evidence="1">
    <location>
        <begin position="2"/>
        <end position="184"/>
    </location>
</feature>
<name>A0AAV3Q9C6_LITER</name>
<keyword evidence="2" id="KW-0472">Membrane</keyword>
<accession>A0AAV3Q9C6</accession>
<evidence type="ECO:0000313" key="2">
    <source>
        <dbReference type="EMBL" id="GAA0160585.1"/>
    </source>
</evidence>
<dbReference type="Pfam" id="PF07727">
    <property type="entry name" value="RVT_2"/>
    <property type="match status" value="1"/>
</dbReference>
<organism evidence="2 3">
    <name type="scientific">Lithospermum erythrorhizon</name>
    <name type="common">Purple gromwell</name>
    <name type="synonym">Lithospermum officinale var. erythrorhizon</name>
    <dbReference type="NCBI Taxonomy" id="34254"/>
    <lineage>
        <taxon>Eukaryota</taxon>
        <taxon>Viridiplantae</taxon>
        <taxon>Streptophyta</taxon>
        <taxon>Embryophyta</taxon>
        <taxon>Tracheophyta</taxon>
        <taxon>Spermatophyta</taxon>
        <taxon>Magnoliopsida</taxon>
        <taxon>eudicotyledons</taxon>
        <taxon>Gunneridae</taxon>
        <taxon>Pentapetalae</taxon>
        <taxon>asterids</taxon>
        <taxon>lamiids</taxon>
        <taxon>Boraginales</taxon>
        <taxon>Boraginaceae</taxon>
        <taxon>Boraginoideae</taxon>
        <taxon>Lithospermeae</taxon>
        <taxon>Lithospermum</taxon>
    </lineage>
</organism>
<keyword evidence="2" id="KW-0812">Transmembrane</keyword>
<comment type="caution">
    <text evidence="2">The sequence shown here is derived from an EMBL/GenBank/DDBJ whole genome shotgun (WGS) entry which is preliminary data.</text>
</comment>
<evidence type="ECO:0000259" key="1">
    <source>
        <dbReference type="Pfam" id="PF07727"/>
    </source>
</evidence>
<gene>
    <name evidence="2" type="ORF">LIER_17106</name>
</gene>
<protein>
    <submittedName>
        <fullName evidence="2">Transmembrane signal receptor</fullName>
    </submittedName>
</protein>
<evidence type="ECO:0000313" key="3">
    <source>
        <dbReference type="Proteomes" id="UP001454036"/>
    </source>
</evidence>
<reference evidence="2 3" key="1">
    <citation type="submission" date="2024-01" db="EMBL/GenBank/DDBJ databases">
        <title>The complete chloroplast genome sequence of Lithospermum erythrorhizon: insights into the phylogenetic relationship among Boraginaceae species and the maternal lineages of purple gromwells.</title>
        <authorList>
            <person name="Okada T."/>
            <person name="Watanabe K."/>
        </authorList>
    </citation>
    <scope>NUCLEOTIDE SEQUENCE [LARGE SCALE GENOMIC DNA]</scope>
</reference>
<proteinExistence type="predicted"/>
<keyword evidence="3" id="KW-1185">Reference proteome</keyword>
<keyword evidence="2" id="KW-0675">Receptor</keyword>
<dbReference type="Proteomes" id="UP001454036">
    <property type="component" value="Unassembled WGS sequence"/>
</dbReference>
<dbReference type="EMBL" id="BAABME010003924">
    <property type="protein sequence ID" value="GAA0160585.1"/>
    <property type="molecule type" value="Genomic_DNA"/>
</dbReference>
<dbReference type="AlphaFoldDB" id="A0AAV3Q9C6"/>
<dbReference type="InterPro" id="IPR013103">
    <property type="entry name" value="RVT_2"/>
</dbReference>
<dbReference type="SUPFAM" id="SSF56672">
    <property type="entry name" value="DNA/RNA polymerases"/>
    <property type="match status" value="1"/>
</dbReference>
<dbReference type="InterPro" id="IPR043502">
    <property type="entry name" value="DNA/RNA_pol_sf"/>
</dbReference>